<protein>
    <submittedName>
        <fullName evidence="2">Uncharacterized protein</fullName>
    </submittedName>
</protein>
<reference evidence="3" key="1">
    <citation type="submission" date="2017-10" db="EMBL/GenBank/DDBJ databases">
        <title>Rapid genome shrinkage in a self-fertile nematode reveals novel sperm competition proteins.</title>
        <authorList>
            <person name="Yin D."/>
            <person name="Schwarz E.M."/>
            <person name="Thomas C.G."/>
            <person name="Felde R.L."/>
            <person name="Korf I.F."/>
            <person name="Cutter A.D."/>
            <person name="Schartner C.M."/>
            <person name="Ralston E.J."/>
            <person name="Meyer B.J."/>
            <person name="Haag E.S."/>
        </authorList>
    </citation>
    <scope>NUCLEOTIDE SEQUENCE [LARGE SCALE GENOMIC DNA]</scope>
    <source>
        <strain evidence="3">JU1422</strain>
    </source>
</reference>
<gene>
    <name evidence="2" type="primary">Cnig_chr_V.g20981</name>
    <name evidence="2" type="ORF">B9Z55_020981</name>
</gene>
<organism evidence="2 3">
    <name type="scientific">Caenorhabditis nigoni</name>
    <dbReference type="NCBI Taxonomy" id="1611254"/>
    <lineage>
        <taxon>Eukaryota</taxon>
        <taxon>Metazoa</taxon>
        <taxon>Ecdysozoa</taxon>
        <taxon>Nematoda</taxon>
        <taxon>Chromadorea</taxon>
        <taxon>Rhabditida</taxon>
        <taxon>Rhabditina</taxon>
        <taxon>Rhabditomorpha</taxon>
        <taxon>Rhabditoidea</taxon>
        <taxon>Rhabditidae</taxon>
        <taxon>Peloderinae</taxon>
        <taxon>Caenorhabditis</taxon>
    </lineage>
</organism>
<proteinExistence type="predicted"/>
<dbReference type="Proteomes" id="UP000230233">
    <property type="component" value="Chromosome V"/>
</dbReference>
<dbReference type="AlphaFoldDB" id="A0A2G5TQ00"/>
<accession>A0A2G5TQ00</accession>
<comment type="caution">
    <text evidence="2">The sequence shown here is derived from an EMBL/GenBank/DDBJ whole genome shotgun (WGS) entry which is preliminary data.</text>
</comment>
<dbReference type="EMBL" id="PDUG01000005">
    <property type="protein sequence ID" value="PIC29390.1"/>
    <property type="molecule type" value="Genomic_DNA"/>
</dbReference>
<feature type="transmembrane region" description="Helical" evidence="1">
    <location>
        <begin position="12"/>
        <end position="31"/>
    </location>
</feature>
<sequence length="129" mass="14720">MSGISEVGKFQHPIKLIAIVLLWFFSLYTAFHVIKNFEKTSIAETSRPALFEEKTVIQMDTDSPDITQRKLNIPVQLETQTPVKHKGVCRSPECIQLAHQLVTLRIPSKYPEFSAQLARYFSGSVPRFL</sequence>
<keyword evidence="1" id="KW-1133">Transmembrane helix</keyword>
<dbReference type="OrthoDB" id="6475849at2759"/>
<evidence type="ECO:0000256" key="1">
    <source>
        <dbReference type="SAM" id="Phobius"/>
    </source>
</evidence>
<evidence type="ECO:0000313" key="2">
    <source>
        <dbReference type="EMBL" id="PIC29390.1"/>
    </source>
</evidence>
<name>A0A2G5TQ00_9PELO</name>
<evidence type="ECO:0000313" key="3">
    <source>
        <dbReference type="Proteomes" id="UP000230233"/>
    </source>
</evidence>
<keyword evidence="3" id="KW-1185">Reference proteome</keyword>
<keyword evidence="1" id="KW-0472">Membrane</keyword>
<keyword evidence="1" id="KW-0812">Transmembrane</keyword>